<dbReference type="AlphaFoldDB" id="A0A7G7BIN7"/>
<dbReference type="GO" id="GO:0003677">
    <property type="term" value="F:DNA binding"/>
    <property type="evidence" value="ECO:0007669"/>
    <property type="project" value="InterPro"/>
</dbReference>
<dbReference type="PANTHER" id="PTHR34293">
    <property type="entry name" value="HTH-TYPE TRANSCRIPTIONAL REGULATOR TRMBL2"/>
    <property type="match status" value="1"/>
</dbReference>
<gene>
    <name evidence="3" type="ORF">F0344_11820</name>
</gene>
<dbReference type="GO" id="GO:0006355">
    <property type="term" value="P:regulation of DNA-templated transcription"/>
    <property type="evidence" value="ECO:0007669"/>
    <property type="project" value="InterPro"/>
</dbReference>
<proteinExistence type="predicted"/>
<dbReference type="Gene3D" id="1.10.10.10">
    <property type="entry name" value="Winged helix-like DNA-binding domain superfamily/Winged helix DNA-binding domain"/>
    <property type="match status" value="1"/>
</dbReference>
<dbReference type="RefSeq" id="WP_185298735.1">
    <property type="nucleotide sequence ID" value="NZ_CP045702.1"/>
</dbReference>
<keyword evidence="4" id="KW-1185">Reference proteome</keyword>
<protein>
    <submittedName>
        <fullName evidence="3">LuxR family transcriptional regulator</fullName>
    </submittedName>
</protein>
<evidence type="ECO:0000313" key="3">
    <source>
        <dbReference type="EMBL" id="QNE75202.1"/>
    </source>
</evidence>
<name>A0A7G7BIN7_9ACTN</name>
<dbReference type="InterPro" id="IPR051797">
    <property type="entry name" value="TrmB-like"/>
</dbReference>
<dbReference type="EMBL" id="CP045702">
    <property type="protein sequence ID" value="QNE75202.1"/>
    <property type="molecule type" value="Genomic_DNA"/>
</dbReference>
<dbReference type="KEGG" id="sfiy:F0344_11820"/>
<sequence length="336" mass="36771">MKDDHSTPPACDCRESTSGRAPGERPCDVALAIYRRALVEGSLPQAEVAGCLRALHLMVADRDSPGFMIPVPPETASFAALAPMEEAIVEQRRTLRSARATLSVFEALYADVHRLQQPALTRLTGEAVISKALDAGVAGCREQVRTAHPGGGRPAHILKESLIRDLGNLRRGIRQRTIYQHTVRADRTTLSYIEQVTAAGAEIRTLAEVVDRVIVFDQELAFIPFSDEPHNALLVQHPSLVRFLVRSFDDTWSRAVPVRPERTPLRTPVITSDLQRAILQAVVNGETDASIARRLGMSRRSVAEHMRKVSDQLGSNSRAQLGYLVATSGLLDGPEA</sequence>
<dbReference type="SMART" id="SM00421">
    <property type="entry name" value="HTH_LUXR"/>
    <property type="match status" value="1"/>
</dbReference>
<evidence type="ECO:0000313" key="4">
    <source>
        <dbReference type="Proteomes" id="UP000515307"/>
    </source>
</evidence>
<organism evidence="3 4">
    <name type="scientific">Streptomyces finlayi</name>
    <dbReference type="NCBI Taxonomy" id="67296"/>
    <lineage>
        <taxon>Bacteria</taxon>
        <taxon>Bacillati</taxon>
        <taxon>Actinomycetota</taxon>
        <taxon>Actinomycetes</taxon>
        <taxon>Kitasatosporales</taxon>
        <taxon>Streptomycetaceae</taxon>
        <taxon>Streptomyces</taxon>
    </lineage>
</organism>
<accession>A0A7G7BIN7</accession>
<evidence type="ECO:0000256" key="1">
    <source>
        <dbReference type="SAM" id="MobiDB-lite"/>
    </source>
</evidence>
<reference evidence="4" key="1">
    <citation type="submission" date="2019-10" db="EMBL/GenBank/DDBJ databases">
        <title>Antimicrobial potential of Antarctic Bacteria.</title>
        <authorList>
            <person name="Benaud N."/>
            <person name="Edwards R.J."/>
            <person name="Ferrari B.C."/>
        </authorList>
    </citation>
    <scope>NUCLEOTIDE SEQUENCE [LARGE SCALE GENOMIC DNA]</scope>
    <source>
        <strain evidence="4">NBSH44</strain>
    </source>
</reference>
<feature type="domain" description="HTH luxR-type" evidence="2">
    <location>
        <begin position="268"/>
        <end position="325"/>
    </location>
</feature>
<dbReference type="SUPFAM" id="SSF46894">
    <property type="entry name" value="C-terminal effector domain of the bipartite response regulators"/>
    <property type="match status" value="1"/>
</dbReference>
<dbReference type="Pfam" id="PF00196">
    <property type="entry name" value="GerE"/>
    <property type="match status" value="1"/>
</dbReference>
<dbReference type="InterPro" id="IPR000792">
    <property type="entry name" value="Tscrpt_reg_LuxR_C"/>
</dbReference>
<feature type="region of interest" description="Disordered" evidence="1">
    <location>
        <begin position="1"/>
        <end position="22"/>
    </location>
</feature>
<evidence type="ECO:0000259" key="2">
    <source>
        <dbReference type="SMART" id="SM00421"/>
    </source>
</evidence>
<dbReference type="InterPro" id="IPR036388">
    <property type="entry name" value="WH-like_DNA-bd_sf"/>
</dbReference>
<dbReference type="InterPro" id="IPR016032">
    <property type="entry name" value="Sig_transdc_resp-reg_C-effctor"/>
</dbReference>
<dbReference type="PANTHER" id="PTHR34293:SF1">
    <property type="entry name" value="HTH-TYPE TRANSCRIPTIONAL REGULATOR TRMBL2"/>
    <property type="match status" value="1"/>
</dbReference>
<dbReference type="Proteomes" id="UP000515307">
    <property type="component" value="Chromosome"/>
</dbReference>